<dbReference type="CDD" id="cd00118">
    <property type="entry name" value="LysM"/>
    <property type="match status" value="3"/>
</dbReference>
<dbReference type="PROSITE" id="PS00922">
    <property type="entry name" value="TRANSGLYCOSYLASE"/>
    <property type="match status" value="1"/>
</dbReference>
<accession>A0A381PMA5</accession>
<dbReference type="PANTHER" id="PTHR33734">
    <property type="entry name" value="LYSM DOMAIN-CONTAINING GPI-ANCHORED PROTEIN 2"/>
    <property type="match status" value="1"/>
</dbReference>
<gene>
    <name evidence="3" type="ORF">METZ01_LOCUS20023</name>
</gene>
<dbReference type="EMBL" id="UINC01001005">
    <property type="protein sequence ID" value="SUZ67169.1"/>
    <property type="molecule type" value="Genomic_DNA"/>
</dbReference>
<dbReference type="PANTHER" id="PTHR33734:SF22">
    <property type="entry name" value="MEMBRANE-BOUND LYTIC MUREIN TRANSGLYCOSYLASE D"/>
    <property type="match status" value="1"/>
</dbReference>
<dbReference type="InterPro" id="IPR023346">
    <property type="entry name" value="Lysozyme-like_dom_sf"/>
</dbReference>
<dbReference type="Gene3D" id="3.10.350.10">
    <property type="entry name" value="LysM domain"/>
    <property type="match status" value="3"/>
</dbReference>
<dbReference type="GO" id="GO:0000270">
    <property type="term" value="P:peptidoglycan metabolic process"/>
    <property type="evidence" value="ECO:0007669"/>
    <property type="project" value="InterPro"/>
</dbReference>
<dbReference type="CDD" id="cd16894">
    <property type="entry name" value="MltD-like"/>
    <property type="match status" value="1"/>
</dbReference>
<dbReference type="SMART" id="SM00257">
    <property type="entry name" value="LysM"/>
    <property type="match status" value="3"/>
</dbReference>
<dbReference type="InterPro" id="IPR008258">
    <property type="entry name" value="Transglycosylase_SLT_dom_1"/>
</dbReference>
<feature type="domain" description="LysM" evidence="2">
    <location>
        <begin position="408"/>
        <end position="452"/>
    </location>
</feature>
<name>A0A381PMA5_9ZZZZ</name>
<keyword evidence="1" id="KW-0472">Membrane</keyword>
<feature type="domain" description="LysM" evidence="2">
    <location>
        <begin position="721"/>
        <end position="766"/>
    </location>
</feature>
<reference evidence="3" key="1">
    <citation type="submission" date="2018-05" db="EMBL/GenBank/DDBJ databases">
        <authorList>
            <person name="Lanie J.A."/>
            <person name="Ng W.-L."/>
            <person name="Kazmierczak K.M."/>
            <person name="Andrzejewski T.M."/>
            <person name="Davidsen T.M."/>
            <person name="Wayne K.J."/>
            <person name="Tettelin H."/>
            <person name="Glass J.I."/>
            <person name="Rusch D."/>
            <person name="Podicherti R."/>
            <person name="Tsui H.-C.T."/>
            <person name="Winkler M.E."/>
        </authorList>
    </citation>
    <scope>NUCLEOTIDE SEQUENCE</scope>
</reference>
<proteinExistence type="predicted"/>
<organism evidence="3">
    <name type="scientific">marine metagenome</name>
    <dbReference type="NCBI Taxonomy" id="408172"/>
    <lineage>
        <taxon>unclassified sequences</taxon>
        <taxon>metagenomes</taxon>
        <taxon>ecological metagenomes</taxon>
    </lineage>
</organism>
<dbReference type="Gene3D" id="1.10.530.10">
    <property type="match status" value="1"/>
</dbReference>
<feature type="non-terminal residue" evidence="3">
    <location>
        <position position="1"/>
    </location>
</feature>
<keyword evidence="1" id="KW-1133">Transmembrane helix</keyword>
<evidence type="ECO:0000259" key="2">
    <source>
        <dbReference type="PROSITE" id="PS51782"/>
    </source>
</evidence>
<sequence>VISIHTERGWILLVFLAKIQHRLLNYSLYGLLIRLLLASLFAVPALASAQSSDLFPRPSELEPAVNFWIKVYTEVNTRNGFLHDSQNLSVIYARVSNNRREREAQRNEIRENLQLLASGKRDSLTRSQREILTLWPGDVSNQTLRTAASNIRFQLGQSDRFLGGLKRSGAYRTHINQVIREKNLPVGLGVLPHVESSFNPRAYSSASAAGMWQFGRATGQRFMRIDHIVDERMDPYIATYAAMSLLEYNYSVLGTWPLALTAYNHGVGGISRAVRQIGTTDIEKIVANYRGRAFGFASRNFYAQFLAVMHVDNNAQQYFGDLQLNPAPNFLEVETDAYIDAEVFANAIGVSLEQLRADNPALRPAVWEGNKRIPVNFPLWVRREAVNSGDLLALVPEDFKFSMQTPDIAYVVERGDSLSVIARRFDTSVSRLAALNQLSNRHRIQIGQRLLLPQDSLDDQQLASNVKPSAPSDGVYTVRRGDTVSLIAARYGITEQSLLGNNGIQDRDRIYPGQQLILPGFEPEHDQFVAIESSLTPTLPSKEQVAGEIDEAVVLIDEVSVGDVENTVQETREEPPVQLALNEELLPPAAVLPDNQVLDTTVTPEEEQAVAIDPALDLAESNEQLTEALAADPSDYTVASNNTVEIHASETLGHYADWLGIRAWDIRRLNNMAFRDPVIIGKRLKLDFSRVNIAEFELKRRDFHSSLQQEFFSSYRIQDVEQYRVASGDNIGRIARNRYSTPIWLLRQYNPELDFNRIQIGQVMVFPLLEQVN</sequence>
<dbReference type="Pfam" id="PF01464">
    <property type="entry name" value="SLT"/>
    <property type="match status" value="1"/>
</dbReference>
<feature type="transmembrane region" description="Helical" evidence="1">
    <location>
        <begin position="26"/>
        <end position="47"/>
    </location>
</feature>
<dbReference type="InterPro" id="IPR018392">
    <property type="entry name" value="LysM"/>
</dbReference>
<dbReference type="Pfam" id="PF01476">
    <property type="entry name" value="LysM"/>
    <property type="match status" value="3"/>
</dbReference>
<keyword evidence="1" id="KW-0812">Transmembrane</keyword>
<dbReference type="AlphaFoldDB" id="A0A381PMA5"/>
<protein>
    <recommendedName>
        <fullName evidence="2">LysM domain-containing protein</fullName>
    </recommendedName>
</protein>
<dbReference type="SUPFAM" id="SSF54106">
    <property type="entry name" value="LysM domain"/>
    <property type="match status" value="2"/>
</dbReference>
<dbReference type="GO" id="GO:0016020">
    <property type="term" value="C:membrane"/>
    <property type="evidence" value="ECO:0007669"/>
    <property type="project" value="InterPro"/>
</dbReference>
<evidence type="ECO:0000256" key="1">
    <source>
        <dbReference type="SAM" id="Phobius"/>
    </source>
</evidence>
<dbReference type="PROSITE" id="PS51782">
    <property type="entry name" value="LYSM"/>
    <property type="match status" value="3"/>
</dbReference>
<dbReference type="GO" id="GO:0008933">
    <property type="term" value="F:peptidoglycan lytic transglycosylase activity"/>
    <property type="evidence" value="ECO:0007669"/>
    <property type="project" value="InterPro"/>
</dbReference>
<feature type="domain" description="LysM" evidence="2">
    <location>
        <begin position="474"/>
        <end position="518"/>
    </location>
</feature>
<dbReference type="InterPro" id="IPR000189">
    <property type="entry name" value="Transglyc_AS"/>
</dbReference>
<evidence type="ECO:0000313" key="3">
    <source>
        <dbReference type="EMBL" id="SUZ67169.1"/>
    </source>
</evidence>
<dbReference type="InterPro" id="IPR036779">
    <property type="entry name" value="LysM_dom_sf"/>
</dbReference>
<dbReference type="SUPFAM" id="SSF53955">
    <property type="entry name" value="Lysozyme-like"/>
    <property type="match status" value="1"/>
</dbReference>